<dbReference type="Pfam" id="PF06441">
    <property type="entry name" value="EHN"/>
    <property type="match status" value="1"/>
</dbReference>
<dbReference type="InterPro" id="IPR029058">
    <property type="entry name" value="AB_hydrolase_fold"/>
</dbReference>
<protein>
    <submittedName>
        <fullName evidence="5">Hydrolase</fullName>
    </submittedName>
</protein>
<dbReference type="PRINTS" id="PR00412">
    <property type="entry name" value="EPOXHYDRLASE"/>
</dbReference>
<dbReference type="PIRSF" id="PIRSF001112">
    <property type="entry name" value="Epoxide_hydrolase"/>
    <property type="match status" value="1"/>
</dbReference>
<keyword evidence="6" id="KW-1185">Reference proteome</keyword>
<evidence type="ECO:0000313" key="5">
    <source>
        <dbReference type="EMBL" id="PVG83205.1"/>
    </source>
</evidence>
<dbReference type="PANTHER" id="PTHR21661:SF35">
    <property type="entry name" value="EPOXIDE HYDROLASE"/>
    <property type="match status" value="1"/>
</dbReference>
<evidence type="ECO:0000256" key="1">
    <source>
        <dbReference type="ARBA" id="ARBA00010088"/>
    </source>
</evidence>
<dbReference type="Proteomes" id="UP000246018">
    <property type="component" value="Unassembled WGS sequence"/>
</dbReference>
<dbReference type="AlphaFoldDB" id="A0A2T8FBY1"/>
<proteinExistence type="inferred from homology"/>
<sequence length="377" mass="41271">MTDPIRPFRIEIPQADLDDLRARLDRVRWPDRLEGLAAADRSRGIPPSELADLVERWRSSYDWRAQEAALNELPQFTTDIDGQRVHFLHARSSRADAQPLLLLHGYPSSFVEFARMIGELTEPAHGPAFHVVAPSLPGFGFSTPLSCPGWAMGRTSGALVELMSRLGYERYGVHGGDIGAGVAGMVAGHDETHVIGVHVVTDPMTAANTATFIPGMADRLDADDPVDKLILERMERFTHDGSGYLAIQQTRPQTIGYALADSPVFQLAWIAEKFQEWTDVPIEPELVLTHASVYWFTGAGAGAAHVLFDQAHASDWGAPAQVPFGFSVFSADETVRKLVPAPEGAFWVEHEKGLHFPAMETPDELVGDLRAFFGGLG</sequence>
<reference evidence="5 6" key="1">
    <citation type="submission" date="2018-04" db="EMBL/GenBank/DDBJ databases">
        <title>Genome of Nocardioides gansuensis WSJ-1.</title>
        <authorList>
            <person name="Wu S."/>
            <person name="Wang G."/>
        </authorList>
    </citation>
    <scope>NUCLEOTIDE SEQUENCE [LARGE SCALE GENOMIC DNA]</scope>
    <source>
        <strain evidence="5 6">WSJ-1</strain>
    </source>
</reference>
<evidence type="ECO:0000256" key="3">
    <source>
        <dbReference type="ARBA" id="ARBA00022801"/>
    </source>
</evidence>
<feature type="domain" description="Epoxide hydrolase N-terminal" evidence="4">
    <location>
        <begin position="5"/>
        <end position="113"/>
    </location>
</feature>
<comment type="similarity">
    <text evidence="1">Belongs to the peptidase S33 family.</text>
</comment>
<dbReference type="RefSeq" id="WP_116571685.1">
    <property type="nucleotide sequence ID" value="NZ_QDGZ01000003.1"/>
</dbReference>
<organism evidence="5 6">
    <name type="scientific">Nocardioides gansuensis</name>
    <dbReference type="NCBI Taxonomy" id="2138300"/>
    <lineage>
        <taxon>Bacteria</taxon>
        <taxon>Bacillati</taxon>
        <taxon>Actinomycetota</taxon>
        <taxon>Actinomycetes</taxon>
        <taxon>Propionibacteriales</taxon>
        <taxon>Nocardioidaceae</taxon>
        <taxon>Nocardioides</taxon>
    </lineage>
</organism>
<dbReference type="GO" id="GO:0097176">
    <property type="term" value="P:epoxide metabolic process"/>
    <property type="evidence" value="ECO:0007669"/>
    <property type="project" value="TreeGrafter"/>
</dbReference>
<gene>
    <name evidence="5" type="ORF">DDE18_07830</name>
</gene>
<dbReference type="PANTHER" id="PTHR21661">
    <property type="entry name" value="EPOXIDE HYDROLASE 1-RELATED"/>
    <property type="match status" value="1"/>
</dbReference>
<dbReference type="InterPro" id="IPR016292">
    <property type="entry name" value="Epoxide_hydrolase"/>
</dbReference>
<dbReference type="InterPro" id="IPR000639">
    <property type="entry name" value="Epox_hydrolase-like"/>
</dbReference>
<dbReference type="OrthoDB" id="4654311at2"/>
<keyword evidence="3 5" id="KW-0378">Hydrolase</keyword>
<dbReference type="GO" id="GO:0004301">
    <property type="term" value="F:epoxide hydrolase activity"/>
    <property type="evidence" value="ECO:0007669"/>
    <property type="project" value="TreeGrafter"/>
</dbReference>
<dbReference type="EMBL" id="QDGZ01000003">
    <property type="protein sequence ID" value="PVG83205.1"/>
    <property type="molecule type" value="Genomic_DNA"/>
</dbReference>
<comment type="caution">
    <text evidence="5">The sequence shown here is derived from an EMBL/GenBank/DDBJ whole genome shotgun (WGS) entry which is preliminary data.</text>
</comment>
<dbReference type="InterPro" id="IPR010497">
    <property type="entry name" value="Epoxide_hydro_N"/>
</dbReference>
<name>A0A2T8FBY1_9ACTN</name>
<dbReference type="SUPFAM" id="SSF53474">
    <property type="entry name" value="alpha/beta-Hydrolases"/>
    <property type="match status" value="1"/>
</dbReference>
<keyword evidence="2" id="KW-0058">Aromatic hydrocarbons catabolism</keyword>
<evidence type="ECO:0000313" key="6">
    <source>
        <dbReference type="Proteomes" id="UP000246018"/>
    </source>
</evidence>
<evidence type="ECO:0000256" key="2">
    <source>
        <dbReference type="ARBA" id="ARBA00022797"/>
    </source>
</evidence>
<accession>A0A2T8FBY1</accession>
<evidence type="ECO:0000259" key="4">
    <source>
        <dbReference type="Pfam" id="PF06441"/>
    </source>
</evidence>
<dbReference type="Gene3D" id="3.40.50.1820">
    <property type="entry name" value="alpha/beta hydrolase"/>
    <property type="match status" value="1"/>
</dbReference>